<dbReference type="EMBL" id="JACHEB010000018">
    <property type="protein sequence ID" value="MBB5331843.1"/>
    <property type="molecule type" value="Genomic_DNA"/>
</dbReference>
<name>A0A9X0QK87_9BACT</name>
<evidence type="ECO:0000313" key="2">
    <source>
        <dbReference type="EMBL" id="MBB5331843.1"/>
    </source>
</evidence>
<dbReference type="InterPro" id="IPR046489">
    <property type="entry name" value="DUF6582"/>
</dbReference>
<sequence length="68" mass="7523">MAKLTTAARKALPTKAFAEPGKRKYPIENESHAKNALSRVSQSGNPTEKAKVRAAVKKRYPSLDKKEK</sequence>
<keyword evidence="3" id="KW-1185">Reference proteome</keyword>
<accession>A0A9X0QK87</accession>
<dbReference type="Pfam" id="PF20223">
    <property type="entry name" value="DUF6582"/>
    <property type="match status" value="1"/>
</dbReference>
<dbReference type="AlphaFoldDB" id="A0A9X0QK87"/>
<organism evidence="2 3">
    <name type="scientific">Tunturiibacter gelidiferens</name>
    <dbReference type="NCBI Taxonomy" id="3069689"/>
    <lineage>
        <taxon>Bacteria</taxon>
        <taxon>Pseudomonadati</taxon>
        <taxon>Acidobacteriota</taxon>
        <taxon>Terriglobia</taxon>
        <taxon>Terriglobales</taxon>
        <taxon>Acidobacteriaceae</taxon>
        <taxon>Tunturiibacter</taxon>
    </lineage>
</organism>
<evidence type="ECO:0000256" key="1">
    <source>
        <dbReference type="SAM" id="MobiDB-lite"/>
    </source>
</evidence>
<gene>
    <name evidence="2" type="ORF">HDF14_005492</name>
</gene>
<feature type="compositionally biased region" description="Basic and acidic residues" evidence="1">
    <location>
        <begin position="20"/>
        <end position="33"/>
    </location>
</feature>
<reference evidence="2 3" key="1">
    <citation type="submission" date="2020-08" db="EMBL/GenBank/DDBJ databases">
        <title>Genomic Encyclopedia of Type Strains, Phase IV (KMG-V): Genome sequencing to study the core and pangenomes of soil and plant-associated prokaryotes.</title>
        <authorList>
            <person name="Whitman W."/>
        </authorList>
    </citation>
    <scope>NUCLEOTIDE SEQUENCE [LARGE SCALE GENOMIC DNA]</scope>
    <source>
        <strain evidence="2 3">X5P2</strain>
    </source>
</reference>
<protein>
    <submittedName>
        <fullName evidence="2">Uncharacterized protein</fullName>
    </submittedName>
</protein>
<comment type="caution">
    <text evidence="2">The sequence shown here is derived from an EMBL/GenBank/DDBJ whole genome shotgun (WGS) entry which is preliminary data.</text>
</comment>
<evidence type="ECO:0000313" key="3">
    <source>
        <dbReference type="Proteomes" id="UP000535182"/>
    </source>
</evidence>
<proteinExistence type="predicted"/>
<dbReference type="Proteomes" id="UP000535182">
    <property type="component" value="Unassembled WGS sequence"/>
</dbReference>
<dbReference type="RefSeq" id="WP_183981611.1">
    <property type="nucleotide sequence ID" value="NZ_JACHEB010000018.1"/>
</dbReference>
<feature type="region of interest" description="Disordered" evidence="1">
    <location>
        <begin position="1"/>
        <end position="68"/>
    </location>
</feature>